<keyword evidence="3" id="KW-1185">Reference proteome</keyword>
<protein>
    <submittedName>
        <fullName evidence="2">Uncharacterized protein</fullName>
    </submittedName>
</protein>
<name>A0A939PN72_9ACTN</name>
<reference evidence="2" key="1">
    <citation type="submission" date="2021-03" db="EMBL/GenBank/DDBJ databases">
        <authorList>
            <person name="Kanchanasin P."/>
            <person name="Saeng-In P."/>
            <person name="Phongsopitanun W."/>
            <person name="Yuki M."/>
            <person name="Kudo T."/>
            <person name="Ohkuma M."/>
            <person name="Tanasupawat S."/>
        </authorList>
    </citation>
    <scope>NUCLEOTIDE SEQUENCE</scope>
    <source>
        <strain evidence="2">GKU 128</strain>
    </source>
</reference>
<evidence type="ECO:0000313" key="2">
    <source>
        <dbReference type="EMBL" id="MBO2455345.1"/>
    </source>
</evidence>
<dbReference type="RefSeq" id="WP_208263568.1">
    <property type="nucleotide sequence ID" value="NZ_JAGEOJ010000035.1"/>
</dbReference>
<evidence type="ECO:0000313" key="3">
    <source>
        <dbReference type="Proteomes" id="UP000669179"/>
    </source>
</evidence>
<dbReference type="EMBL" id="JAGEOJ010000035">
    <property type="protein sequence ID" value="MBO2455345.1"/>
    <property type="molecule type" value="Genomic_DNA"/>
</dbReference>
<evidence type="ECO:0000256" key="1">
    <source>
        <dbReference type="SAM" id="MobiDB-lite"/>
    </source>
</evidence>
<sequence>MLADSGFRAPKDGFSFANYGKSDGVGAPTNLTVVELRKLFGDSVCGYIDQSACHLSDAADRWMRHKNKGMDGGHCYGMAMASELLRERKLDPQTFRGATTPALRLPRNDALQRQIAYNFAFQWLPSVVSKRVTGTPNQVTDKLIKALTRNNPERYALGVLQAGEGGHEVTPYAVRDNRNGTYSILVYDNNFPNEERAVLVDRKADTWRYNTTTNPNNPVGAWSGTSKTQTMDFDPISPGLGVQPSPFDDTRGTAGKRQEDADPTEYYVDNADGARLLLTDDSGRRTGYQGGKYYNEIPGARVDYPRVGTTSGSEPDYYIPDGVHVKVTLDATDMDDPADNATVGVIGDGYEYTVSGIHLKPGDKQTLDPGTDGTKLSYTTTSAQKPTIEFGVKDAPDSHTFTVAADVQGGGTFTAELPLQGDAFSLTSSKPGSVGTYTVTVERTDSKGERTAKSATFTLNPGQKATLSFAAWDDGGKLPAAVITGP</sequence>
<dbReference type="AlphaFoldDB" id="A0A939PN72"/>
<accession>A0A939PN72</accession>
<gene>
    <name evidence="2" type="ORF">J4573_50275</name>
</gene>
<feature type="compositionally biased region" description="Basic and acidic residues" evidence="1">
    <location>
        <begin position="248"/>
        <end position="260"/>
    </location>
</feature>
<organism evidence="2 3">
    <name type="scientific">Actinomadura barringtoniae</name>
    <dbReference type="NCBI Taxonomy" id="1427535"/>
    <lineage>
        <taxon>Bacteria</taxon>
        <taxon>Bacillati</taxon>
        <taxon>Actinomycetota</taxon>
        <taxon>Actinomycetes</taxon>
        <taxon>Streptosporangiales</taxon>
        <taxon>Thermomonosporaceae</taxon>
        <taxon>Actinomadura</taxon>
    </lineage>
</organism>
<proteinExistence type="predicted"/>
<dbReference type="Proteomes" id="UP000669179">
    <property type="component" value="Unassembled WGS sequence"/>
</dbReference>
<feature type="region of interest" description="Disordered" evidence="1">
    <location>
        <begin position="238"/>
        <end position="262"/>
    </location>
</feature>
<comment type="caution">
    <text evidence="2">The sequence shown here is derived from an EMBL/GenBank/DDBJ whole genome shotgun (WGS) entry which is preliminary data.</text>
</comment>